<sequence length="306" mass="35475">MEKNNSNLTNFAGDVPNDLYATDVKEKLDFTNKNIVENINLKMKENIEYLEKRTKSDGSEKVMDTESFYEFCNCNSKVLSRDLKDKLSGSTENCVLFVWSKLVAVAYNIIKLNHDNCYYDCSSQFLIGILMCDALRRGISSMCYILQPYVSPIKYTASDTAILMENKEDKSRKNNNNCNKYLKTSNGTKINKCKRNKSPKKLYPLGRKYNSEIKWQNRSKNSSDSYYPNKIKHYGASEPWCSTSKLCEKQISCELYNAWPDSFVKCGIFEENKRQCRCVKRVVDPILQMARYIDSILQDIDEIKNL</sequence>
<evidence type="ECO:0000313" key="1">
    <source>
        <dbReference type="EMBL" id="AGC92702.2"/>
    </source>
</evidence>
<proteinExistence type="predicted"/>
<dbReference type="EMBL" id="KC469893">
    <property type="protein sequence ID" value="AGC92702.2"/>
    <property type="molecule type" value="Genomic_DNA"/>
</dbReference>
<name>L7WWA1_HELEA</name>
<protein>
    <submittedName>
        <fullName evidence="1">Uncharacterized protein</fullName>
    </submittedName>
</protein>
<dbReference type="AlphaFoldDB" id="L7WWA1"/>
<reference evidence="1" key="3">
    <citation type="submission" date="2016-03" db="EMBL/GenBank/DDBJ databases">
        <authorList>
            <person name="Ploux O."/>
        </authorList>
    </citation>
    <scope>NUCLEOTIDE SEQUENCE</scope>
</reference>
<organism evidence="1">
    <name type="scientific">Heliconius erato</name>
    <name type="common">Crimson patched longwing butterfly</name>
    <dbReference type="NCBI Taxonomy" id="33431"/>
    <lineage>
        <taxon>Eukaryota</taxon>
        <taxon>Metazoa</taxon>
        <taxon>Ecdysozoa</taxon>
        <taxon>Arthropoda</taxon>
        <taxon>Hexapoda</taxon>
        <taxon>Insecta</taxon>
        <taxon>Pterygota</taxon>
        <taxon>Neoptera</taxon>
        <taxon>Endopterygota</taxon>
        <taxon>Lepidoptera</taxon>
        <taxon>Glossata</taxon>
        <taxon>Ditrysia</taxon>
        <taxon>Papilionoidea</taxon>
        <taxon>Nymphalidae</taxon>
        <taxon>Heliconiinae</taxon>
        <taxon>Heliconiini</taxon>
        <taxon>Heliconius</taxon>
    </lineage>
</organism>
<reference evidence="1" key="2">
    <citation type="journal article" date="2013" name="Genome Res.">
        <title>Genomic architecture of adaptive color pattern divergence and convergence in Heliconius butterflies.</title>
        <authorList>
            <person name="Supple M.A."/>
            <person name="Hines H.M."/>
            <person name="Dasmahapatra K.K."/>
            <person name="Lewis J.J."/>
            <person name="Nielsen D.M."/>
            <person name="Lavoie C."/>
            <person name="Ray D.A."/>
            <person name="Salazar C."/>
            <person name="McMillan W.O."/>
            <person name="Counterman B.A."/>
        </authorList>
    </citation>
    <scope>NUCLEOTIDE SEQUENCE</scope>
</reference>
<reference evidence="1" key="1">
    <citation type="submission" date="2010-07" db="EMBL/GenBank/DDBJ databases">
        <authorList>
            <person name="Worley K.C."/>
        </authorList>
    </citation>
    <scope>NUCLEOTIDE SEQUENCE</scope>
</reference>
<accession>L7WWA1</accession>